<dbReference type="Pfam" id="PF02518">
    <property type="entry name" value="HATPase_c"/>
    <property type="match status" value="1"/>
</dbReference>
<evidence type="ECO:0000256" key="9">
    <source>
        <dbReference type="PROSITE-ProRule" id="PRU00169"/>
    </source>
</evidence>
<keyword evidence="6" id="KW-0418">Kinase</keyword>
<feature type="modified residue" description="4-aspartylphosphate" evidence="9">
    <location>
        <position position="585"/>
    </location>
</feature>
<dbReference type="SUPFAM" id="SSF55785">
    <property type="entry name" value="PYP-like sensor domain (PAS domain)"/>
    <property type="match status" value="1"/>
</dbReference>
<keyword evidence="7" id="KW-0067">ATP-binding</keyword>
<dbReference type="Gene3D" id="3.30.450.20">
    <property type="entry name" value="PAS domain"/>
    <property type="match status" value="1"/>
</dbReference>
<gene>
    <name evidence="12" type="ORF">KJB30_11295</name>
</gene>
<proteinExistence type="predicted"/>
<evidence type="ECO:0000256" key="2">
    <source>
        <dbReference type="ARBA" id="ARBA00012438"/>
    </source>
</evidence>
<evidence type="ECO:0000256" key="8">
    <source>
        <dbReference type="ARBA" id="ARBA00023012"/>
    </source>
</evidence>
<dbReference type="RefSeq" id="WP_214299208.1">
    <property type="nucleotide sequence ID" value="NZ_JAHDYS010000009.1"/>
</dbReference>
<keyword evidence="4" id="KW-0808">Transferase</keyword>
<dbReference type="InterPro" id="IPR001789">
    <property type="entry name" value="Sig_transdc_resp-reg_receiver"/>
</dbReference>
<dbReference type="SMART" id="SM00388">
    <property type="entry name" value="HisKA"/>
    <property type="match status" value="1"/>
</dbReference>
<dbReference type="InterPro" id="IPR000014">
    <property type="entry name" value="PAS"/>
</dbReference>
<dbReference type="SUPFAM" id="SSF52172">
    <property type="entry name" value="CheY-like"/>
    <property type="match status" value="2"/>
</dbReference>
<dbReference type="InterPro" id="IPR003594">
    <property type="entry name" value="HATPase_dom"/>
</dbReference>
<dbReference type="InterPro" id="IPR013656">
    <property type="entry name" value="PAS_4"/>
</dbReference>
<name>A0ABS5U9P4_9BACT</name>
<protein>
    <recommendedName>
        <fullName evidence="2">histidine kinase</fullName>
        <ecNumber evidence="2">2.7.13.3</ecNumber>
    </recommendedName>
</protein>
<evidence type="ECO:0000256" key="3">
    <source>
        <dbReference type="ARBA" id="ARBA00022553"/>
    </source>
</evidence>
<dbReference type="InterPro" id="IPR011006">
    <property type="entry name" value="CheY-like_superfamily"/>
</dbReference>
<feature type="modified residue" description="4-aspartylphosphate" evidence="9">
    <location>
        <position position="61"/>
    </location>
</feature>
<comment type="caution">
    <text evidence="12">The sequence shown here is derived from an EMBL/GenBank/DDBJ whole genome shotgun (WGS) entry which is preliminary data.</text>
</comment>
<keyword evidence="13" id="KW-1185">Reference proteome</keyword>
<reference evidence="12 13" key="1">
    <citation type="submission" date="2021-05" db="EMBL/GenBank/DDBJ databases">
        <title>The draft genome of Geobacter chapellei DSM 13688.</title>
        <authorList>
            <person name="Xu Z."/>
            <person name="Masuda Y."/>
            <person name="Itoh H."/>
            <person name="Senoo K."/>
        </authorList>
    </citation>
    <scope>NUCLEOTIDE SEQUENCE [LARGE SCALE GENOMIC DNA]</scope>
    <source>
        <strain evidence="12 13">DSM 13688</strain>
    </source>
</reference>
<keyword evidence="5" id="KW-0547">Nucleotide-binding</keyword>
<dbReference type="EC" id="2.7.13.3" evidence="2"/>
<dbReference type="PANTHER" id="PTHR43065">
    <property type="entry name" value="SENSOR HISTIDINE KINASE"/>
    <property type="match status" value="1"/>
</dbReference>
<dbReference type="Gene3D" id="3.40.50.2300">
    <property type="match status" value="2"/>
</dbReference>
<dbReference type="CDD" id="cd00082">
    <property type="entry name" value="HisKA"/>
    <property type="match status" value="1"/>
</dbReference>
<dbReference type="CDD" id="cd00156">
    <property type="entry name" value="REC"/>
    <property type="match status" value="1"/>
</dbReference>
<keyword evidence="3 9" id="KW-0597">Phosphoprotein</keyword>
<evidence type="ECO:0000259" key="11">
    <source>
        <dbReference type="PROSITE" id="PS50110"/>
    </source>
</evidence>
<dbReference type="NCBIfam" id="TIGR00229">
    <property type="entry name" value="sensory_box"/>
    <property type="match status" value="1"/>
</dbReference>
<dbReference type="CDD" id="cd00130">
    <property type="entry name" value="PAS"/>
    <property type="match status" value="1"/>
</dbReference>
<feature type="domain" description="Response regulatory" evidence="11">
    <location>
        <begin position="10"/>
        <end position="123"/>
    </location>
</feature>
<dbReference type="PROSITE" id="PS50110">
    <property type="entry name" value="RESPONSE_REGULATORY"/>
    <property type="match status" value="2"/>
</dbReference>
<dbReference type="EMBL" id="JAHDYS010000009">
    <property type="protein sequence ID" value="MBT1072374.1"/>
    <property type="molecule type" value="Genomic_DNA"/>
</dbReference>
<evidence type="ECO:0000259" key="10">
    <source>
        <dbReference type="PROSITE" id="PS50109"/>
    </source>
</evidence>
<comment type="catalytic activity">
    <reaction evidence="1">
        <text>ATP + protein L-histidine = ADP + protein N-phospho-L-histidine.</text>
        <dbReference type="EC" id="2.7.13.3"/>
    </reaction>
</comment>
<evidence type="ECO:0000256" key="4">
    <source>
        <dbReference type="ARBA" id="ARBA00022679"/>
    </source>
</evidence>
<evidence type="ECO:0000256" key="6">
    <source>
        <dbReference type="ARBA" id="ARBA00022777"/>
    </source>
</evidence>
<dbReference type="SMART" id="SM00387">
    <property type="entry name" value="HATPase_c"/>
    <property type="match status" value="1"/>
</dbReference>
<dbReference type="SUPFAM" id="SSF47384">
    <property type="entry name" value="Homodimeric domain of signal transducing histidine kinase"/>
    <property type="match status" value="1"/>
</dbReference>
<dbReference type="PROSITE" id="PS50109">
    <property type="entry name" value="HIS_KIN"/>
    <property type="match status" value="1"/>
</dbReference>
<dbReference type="Pfam" id="PF00512">
    <property type="entry name" value="HisKA"/>
    <property type="match status" value="1"/>
</dbReference>
<dbReference type="Pfam" id="PF00072">
    <property type="entry name" value="Response_reg"/>
    <property type="match status" value="2"/>
</dbReference>
<evidence type="ECO:0000313" key="12">
    <source>
        <dbReference type="EMBL" id="MBT1072374.1"/>
    </source>
</evidence>
<dbReference type="InterPro" id="IPR036097">
    <property type="entry name" value="HisK_dim/P_sf"/>
</dbReference>
<dbReference type="InterPro" id="IPR035965">
    <property type="entry name" value="PAS-like_dom_sf"/>
</dbReference>
<dbReference type="InterPro" id="IPR003661">
    <property type="entry name" value="HisK_dim/P_dom"/>
</dbReference>
<accession>A0ABS5U9P4</accession>
<dbReference type="Gene3D" id="1.10.287.130">
    <property type="match status" value="1"/>
</dbReference>
<feature type="domain" description="Response regulatory" evidence="11">
    <location>
        <begin position="534"/>
        <end position="650"/>
    </location>
</feature>
<evidence type="ECO:0000256" key="1">
    <source>
        <dbReference type="ARBA" id="ARBA00000085"/>
    </source>
</evidence>
<dbReference type="InterPro" id="IPR005467">
    <property type="entry name" value="His_kinase_dom"/>
</dbReference>
<dbReference type="PRINTS" id="PR00344">
    <property type="entry name" value="BCTRLSENSOR"/>
</dbReference>
<dbReference type="CDD" id="cd17546">
    <property type="entry name" value="REC_hyHK_CKI1_RcsC-like"/>
    <property type="match status" value="1"/>
</dbReference>
<dbReference type="PANTHER" id="PTHR43065:SF46">
    <property type="entry name" value="C4-DICARBOXYLATE TRANSPORT SENSOR PROTEIN DCTB"/>
    <property type="match status" value="1"/>
</dbReference>
<keyword evidence="8" id="KW-0902">Two-component regulatory system</keyword>
<dbReference type="InterPro" id="IPR004358">
    <property type="entry name" value="Sig_transdc_His_kin-like_C"/>
</dbReference>
<dbReference type="SUPFAM" id="SSF55874">
    <property type="entry name" value="ATPase domain of HSP90 chaperone/DNA topoisomerase II/histidine kinase"/>
    <property type="match status" value="1"/>
</dbReference>
<evidence type="ECO:0000313" key="13">
    <source>
        <dbReference type="Proteomes" id="UP000784128"/>
    </source>
</evidence>
<sequence length="650" mass="71387">MLTDSPSALLILIVEDDQGHAELIERAFDDAADSYRLLFATTLKEARQVLQCHVPRLVLTDYRLPDGSGSELVTTAEGAWPVILMTSHGSEQLAVEALKAGVQDYIVKSPETFASLSRIVQRVLREWDMLQERREIEEAIHRAKHEWEQTFDAVPDLIAIIDGQQTITRANRAMAERYGCRTADLIGRKCYDVMYGAACVPNSCPHHRLLQDKQEHVQEIHEELLGRSFDISVSPLLDPAGNLKACVHVARDITARKKAEEERLLLEEQFRQAQKLESLGVLSGGIAHDFNNILSIILGHCFLIKDDRKTDDACRQHVDKIETAAQRAADLCRQMLAYAGKDRPVQACIQIGPVVNEIMKMLGSGIDKNVAVEVELGHDVPEIMANSSQIQQIVMNLAINASEAIGCMPGTIRVMLGRKVVTPGQEEFDFQGKALPCGVYACLEISDSGCGMNEETCRRIFEPFYTTKFTGRGLGMSATLGIINAHTGAVQFSSTPGAGTTFRVFFPSAAPQTEIKPMAPASSHIEASDNKSGVILLVDDEECLRDIGTAHLQSLGFSVISASNGREALEVFRRHGSSINLIMMDMTMPVMGGREAYLEIRRQHSSLPIVICSGHGLEGFAKSVAHDSRAGILPKPYTSGQLQNVLATFL</sequence>
<dbReference type="Gene3D" id="3.30.565.10">
    <property type="entry name" value="Histidine kinase-like ATPase, C-terminal domain"/>
    <property type="match status" value="1"/>
</dbReference>
<feature type="domain" description="Histidine kinase" evidence="10">
    <location>
        <begin position="285"/>
        <end position="510"/>
    </location>
</feature>
<evidence type="ECO:0000256" key="7">
    <source>
        <dbReference type="ARBA" id="ARBA00022840"/>
    </source>
</evidence>
<dbReference type="SMART" id="SM00091">
    <property type="entry name" value="PAS"/>
    <property type="match status" value="1"/>
</dbReference>
<evidence type="ECO:0000256" key="5">
    <source>
        <dbReference type="ARBA" id="ARBA00022741"/>
    </source>
</evidence>
<dbReference type="SMART" id="SM00448">
    <property type="entry name" value="REC"/>
    <property type="match status" value="2"/>
</dbReference>
<dbReference type="InterPro" id="IPR036890">
    <property type="entry name" value="HATPase_C_sf"/>
</dbReference>
<organism evidence="12 13">
    <name type="scientific">Pelotalea chapellei</name>
    <dbReference type="NCBI Taxonomy" id="44671"/>
    <lineage>
        <taxon>Bacteria</taxon>
        <taxon>Pseudomonadati</taxon>
        <taxon>Thermodesulfobacteriota</taxon>
        <taxon>Desulfuromonadia</taxon>
        <taxon>Geobacterales</taxon>
        <taxon>Geobacteraceae</taxon>
        <taxon>Pelotalea</taxon>
    </lineage>
</organism>
<dbReference type="Proteomes" id="UP000784128">
    <property type="component" value="Unassembled WGS sequence"/>
</dbReference>
<dbReference type="Pfam" id="PF08448">
    <property type="entry name" value="PAS_4"/>
    <property type="match status" value="1"/>
</dbReference>